<sequence length="400" mass="44086">MSLFERLARVHEERGRAVEELRALAGATEGREPTAYETQVEQRLTKAIADGDAQIRELLAEGQRAQAAAEVADRAHPAGPAGEDRGLTSQMDERLCGLLDGEVRSAEFTLAESRNLNRTEDPDVKKRDVYGRLFEYIRDLSSVMTAGAEILRTESGEDYYWPKVTAYSAAALVGEGQTIPASEPKFGQHVRISARKYGLTIRATYEILADANFDLASFLVRQAGPGFADGFNRLFLTGKGNAENEPQGLFSHGQVGKTLAASTAITADELIDAYHSMQSQYRAGASWLMHDLTAAILRKLKDNDGRYLWQPSLQVGQPDMLLGKPVYTDTAVPQIGTGAKFIAFADLSRGYLIRFAGPLRIDRSEHVDFDKDIVAWRFLQRMDGIVTDDRAIRLVQAADA</sequence>
<dbReference type="Pfam" id="PF05065">
    <property type="entry name" value="Phage_capsid"/>
    <property type="match status" value="1"/>
</dbReference>
<dbReference type="Proteomes" id="UP000637578">
    <property type="component" value="Unassembled WGS sequence"/>
</dbReference>
<dbReference type="Gene3D" id="3.30.2400.10">
    <property type="entry name" value="Major capsid protein gp5"/>
    <property type="match status" value="1"/>
</dbReference>
<dbReference type="AlphaFoldDB" id="A0A8J3CJU4"/>
<dbReference type="InterPro" id="IPR054612">
    <property type="entry name" value="Phage_capsid-like_C"/>
</dbReference>
<dbReference type="Gene3D" id="3.30.2320.10">
    <property type="entry name" value="hypothetical protein PF0899 domain"/>
    <property type="match status" value="1"/>
</dbReference>
<feature type="compositionally biased region" description="Basic and acidic residues" evidence="2">
    <location>
        <begin position="71"/>
        <end position="88"/>
    </location>
</feature>
<accession>A0A8J3CJU4</accession>
<evidence type="ECO:0000313" key="5">
    <source>
        <dbReference type="Proteomes" id="UP000637578"/>
    </source>
</evidence>
<evidence type="ECO:0000259" key="3">
    <source>
        <dbReference type="Pfam" id="PF05065"/>
    </source>
</evidence>
<protein>
    <recommendedName>
        <fullName evidence="3">Phage capsid-like C-terminal domain-containing protein</fullName>
    </recommendedName>
</protein>
<dbReference type="EMBL" id="BMMK01000041">
    <property type="protein sequence ID" value="GGM78407.1"/>
    <property type="molecule type" value="Genomic_DNA"/>
</dbReference>
<evidence type="ECO:0000313" key="4">
    <source>
        <dbReference type="EMBL" id="GGM78407.1"/>
    </source>
</evidence>
<feature type="region of interest" description="Disordered" evidence="2">
    <location>
        <begin position="69"/>
        <end position="88"/>
    </location>
</feature>
<evidence type="ECO:0000256" key="1">
    <source>
        <dbReference type="ARBA" id="ARBA00004328"/>
    </source>
</evidence>
<comment type="subcellular location">
    <subcellularLocation>
        <location evidence="1">Virion</location>
    </subcellularLocation>
</comment>
<dbReference type="SUPFAM" id="SSF56563">
    <property type="entry name" value="Major capsid protein gp5"/>
    <property type="match status" value="1"/>
</dbReference>
<organism evidence="4 5">
    <name type="scientific">Longimycelium tulufanense</name>
    <dbReference type="NCBI Taxonomy" id="907463"/>
    <lineage>
        <taxon>Bacteria</taxon>
        <taxon>Bacillati</taxon>
        <taxon>Actinomycetota</taxon>
        <taxon>Actinomycetes</taxon>
        <taxon>Pseudonocardiales</taxon>
        <taxon>Pseudonocardiaceae</taxon>
        <taxon>Longimycelium</taxon>
    </lineage>
</organism>
<keyword evidence="5" id="KW-1185">Reference proteome</keyword>
<proteinExistence type="predicted"/>
<evidence type="ECO:0000256" key="2">
    <source>
        <dbReference type="SAM" id="MobiDB-lite"/>
    </source>
</evidence>
<name>A0A8J3CJU4_9PSEU</name>
<reference evidence="4" key="2">
    <citation type="submission" date="2020-09" db="EMBL/GenBank/DDBJ databases">
        <authorList>
            <person name="Sun Q."/>
            <person name="Zhou Y."/>
        </authorList>
    </citation>
    <scope>NUCLEOTIDE SEQUENCE</scope>
    <source>
        <strain evidence="4">CGMCC 4.5737</strain>
    </source>
</reference>
<feature type="domain" description="Phage capsid-like C-terminal" evidence="3">
    <location>
        <begin position="132"/>
        <end position="396"/>
    </location>
</feature>
<dbReference type="InterPro" id="IPR024455">
    <property type="entry name" value="Phage_capsid"/>
</dbReference>
<comment type="caution">
    <text evidence="4">The sequence shown here is derived from an EMBL/GenBank/DDBJ whole genome shotgun (WGS) entry which is preliminary data.</text>
</comment>
<gene>
    <name evidence="4" type="ORF">GCM10012275_56280</name>
</gene>
<reference evidence="4" key="1">
    <citation type="journal article" date="2014" name="Int. J. Syst. Evol. Microbiol.">
        <title>Complete genome sequence of Corynebacterium casei LMG S-19264T (=DSM 44701T), isolated from a smear-ripened cheese.</title>
        <authorList>
            <consortium name="US DOE Joint Genome Institute (JGI-PGF)"/>
            <person name="Walter F."/>
            <person name="Albersmeier A."/>
            <person name="Kalinowski J."/>
            <person name="Ruckert C."/>
        </authorList>
    </citation>
    <scope>NUCLEOTIDE SEQUENCE</scope>
    <source>
        <strain evidence="4">CGMCC 4.5737</strain>
    </source>
</reference>
<dbReference type="NCBIfam" id="TIGR01554">
    <property type="entry name" value="major_cap_HK97"/>
    <property type="match status" value="1"/>
</dbReference>
<dbReference type="RefSeq" id="WP_189061453.1">
    <property type="nucleotide sequence ID" value="NZ_BMMK01000041.1"/>
</dbReference>